<dbReference type="EMBL" id="BMXR01000003">
    <property type="protein sequence ID" value="GGX50019.1"/>
    <property type="molecule type" value="Genomic_DNA"/>
</dbReference>
<keyword evidence="9" id="KW-1185">Reference proteome</keyword>
<keyword evidence="3" id="KW-1003">Cell membrane</keyword>
<evidence type="ECO:0000256" key="1">
    <source>
        <dbReference type="ARBA" id="ARBA00004193"/>
    </source>
</evidence>
<dbReference type="Gene3D" id="3.40.50.2300">
    <property type="match status" value="2"/>
</dbReference>
<evidence type="ECO:0000256" key="4">
    <source>
        <dbReference type="ARBA" id="ARBA00022729"/>
    </source>
</evidence>
<dbReference type="Pfam" id="PF02608">
    <property type="entry name" value="Bmp"/>
    <property type="match status" value="1"/>
</dbReference>
<comment type="caution">
    <text evidence="8">The sequence shown here is derived from an EMBL/GenBank/DDBJ whole genome shotgun (WGS) entry which is preliminary data.</text>
</comment>
<dbReference type="PANTHER" id="PTHR34296">
    <property type="entry name" value="TRANSCRIPTIONAL ACTIVATOR PROTEIN MED"/>
    <property type="match status" value="1"/>
</dbReference>
<organism evidence="8 9">
    <name type="scientific">Saccharospirillum salsuginis</name>
    <dbReference type="NCBI Taxonomy" id="418750"/>
    <lineage>
        <taxon>Bacteria</taxon>
        <taxon>Pseudomonadati</taxon>
        <taxon>Pseudomonadota</taxon>
        <taxon>Gammaproteobacteria</taxon>
        <taxon>Oceanospirillales</taxon>
        <taxon>Saccharospirillaceae</taxon>
        <taxon>Saccharospirillum</taxon>
    </lineage>
</organism>
<evidence type="ECO:0000256" key="5">
    <source>
        <dbReference type="ARBA" id="ARBA00023136"/>
    </source>
</evidence>
<dbReference type="SUPFAM" id="SSF53822">
    <property type="entry name" value="Periplasmic binding protein-like I"/>
    <property type="match status" value="1"/>
</dbReference>
<dbReference type="GO" id="GO:0005886">
    <property type="term" value="C:plasma membrane"/>
    <property type="evidence" value="ECO:0007669"/>
    <property type="project" value="UniProtKB-SubCell"/>
</dbReference>
<sequence length="340" mass="36375">MTAIRIGLPGALLVLLLVFASLVQASIKPAVAYTDGKKFDSSFNEAVFREGVSKFEGKYGIEVTEVNPSAVAEFEQSLRNLAEQGHSPIVAVGFSYADAVATVAAEYPALQFTIIDAVVNAPNVQSLTFKEHEGSFLVGALAAMKAERPVLGFIGGMDLPFIRGFACGYAQGAHHVDDDSQVLVRMMGDTPDVWSNPAMGAQYANALFTDGAEIVYAAVGGSGVGVYRAAKNAGKLAIAVDSSQNYLHLNTMLTSMVKRVGLAAFKSWEQAAHDRWRPGVHRLGLAEGGVDWALDIFNRQLVSLEMEARVNELREAVIEGDIEVVDYTVADHCPVPLVGL</sequence>
<feature type="domain" description="ABC transporter substrate-binding protein PnrA-like" evidence="7">
    <location>
        <begin position="33"/>
        <end position="302"/>
    </location>
</feature>
<keyword evidence="5" id="KW-0472">Membrane</keyword>
<evidence type="ECO:0000313" key="9">
    <source>
        <dbReference type="Proteomes" id="UP000626148"/>
    </source>
</evidence>
<comment type="similarity">
    <text evidence="2">Belongs to the BMP lipoprotein family.</text>
</comment>
<dbReference type="AlphaFoldDB" id="A0A918N8Z3"/>
<evidence type="ECO:0000256" key="2">
    <source>
        <dbReference type="ARBA" id="ARBA00008610"/>
    </source>
</evidence>
<evidence type="ECO:0000313" key="8">
    <source>
        <dbReference type="EMBL" id="GGX50019.1"/>
    </source>
</evidence>
<evidence type="ECO:0000256" key="3">
    <source>
        <dbReference type="ARBA" id="ARBA00022475"/>
    </source>
</evidence>
<dbReference type="PANTHER" id="PTHR34296:SF2">
    <property type="entry name" value="ABC TRANSPORTER GUANOSINE-BINDING PROTEIN NUPN"/>
    <property type="match status" value="1"/>
</dbReference>
<evidence type="ECO:0000259" key="7">
    <source>
        <dbReference type="Pfam" id="PF02608"/>
    </source>
</evidence>
<dbReference type="Proteomes" id="UP000626148">
    <property type="component" value="Unassembled WGS sequence"/>
</dbReference>
<gene>
    <name evidence="8" type="ORF">GCM10007392_16820</name>
</gene>
<dbReference type="InterPro" id="IPR028082">
    <property type="entry name" value="Peripla_BP_I"/>
</dbReference>
<reference evidence="8" key="2">
    <citation type="submission" date="2020-09" db="EMBL/GenBank/DDBJ databases">
        <authorList>
            <person name="Sun Q."/>
            <person name="Kim S."/>
        </authorList>
    </citation>
    <scope>NUCLEOTIDE SEQUENCE</scope>
    <source>
        <strain evidence="8">KCTC 22169</strain>
    </source>
</reference>
<dbReference type="RefSeq" id="WP_189608087.1">
    <property type="nucleotide sequence ID" value="NZ_BMXR01000003.1"/>
</dbReference>
<keyword evidence="6" id="KW-0449">Lipoprotein</keyword>
<reference evidence="8" key="1">
    <citation type="journal article" date="2014" name="Int. J. Syst. Evol. Microbiol.">
        <title>Complete genome sequence of Corynebacterium casei LMG S-19264T (=DSM 44701T), isolated from a smear-ripened cheese.</title>
        <authorList>
            <consortium name="US DOE Joint Genome Institute (JGI-PGF)"/>
            <person name="Walter F."/>
            <person name="Albersmeier A."/>
            <person name="Kalinowski J."/>
            <person name="Ruckert C."/>
        </authorList>
    </citation>
    <scope>NUCLEOTIDE SEQUENCE</scope>
    <source>
        <strain evidence="8">KCTC 22169</strain>
    </source>
</reference>
<keyword evidence="4" id="KW-0732">Signal</keyword>
<dbReference type="CDD" id="cd06354">
    <property type="entry name" value="PBP1_PrnA-like"/>
    <property type="match status" value="1"/>
</dbReference>
<protein>
    <submittedName>
        <fullName evidence="8">BMP family ABC transporter substrate-binding protein</fullName>
    </submittedName>
</protein>
<dbReference type="InterPro" id="IPR050957">
    <property type="entry name" value="BMP_lipoprotein"/>
</dbReference>
<comment type="subcellular location">
    <subcellularLocation>
        <location evidence="1">Cell membrane</location>
        <topology evidence="1">Lipid-anchor</topology>
    </subcellularLocation>
</comment>
<evidence type="ECO:0000256" key="6">
    <source>
        <dbReference type="ARBA" id="ARBA00023288"/>
    </source>
</evidence>
<accession>A0A918N8Z3</accession>
<dbReference type="InterPro" id="IPR003760">
    <property type="entry name" value="PnrA-like"/>
</dbReference>
<proteinExistence type="inferred from homology"/>
<name>A0A918N8Z3_9GAMM</name>